<keyword evidence="2" id="KW-1003">Cell membrane</keyword>
<evidence type="ECO:0000256" key="4">
    <source>
        <dbReference type="ARBA" id="ARBA00022967"/>
    </source>
</evidence>
<dbReference type="EMBL" id="FNVS01000002">
    <property type="protein sequence ID" value="SEF54395.1"/>
    <property type="molecule type" value="Genomic_DNA"/>
</dbReference>
<keyword evidence="4" id="KW-1278">Translocase</keyword>
<dbReference type="AlphaFoldDB" id="A0A8G2BUY0"/>
<comment type="subcellular location">
    <subcellularLocation>
        <location evidence="1">Cell membrane</location>
        <topology evidence="1">Multi-pass membrane protein</topology>
    </subcellularLocation>
</comment>
<sequence>MGNYNPVIGIAAVSCVPTTAKVAQKLVSKESPDSFILGDALGANISGVITSAIITGIYVTIIPYL</sequence>
<keyword evidence="3 7" id="KW-0812">Transmembrane</keyword>
<evidence type="ECO:0000313" key="9">
    <source>
        <dbReference type="Proteomes" id="UP000236725"/>
    </source>
</evidence>
<dbReference type="GO" id="GO:0006814">
    <property type="term" value="P:sodium ion transport"/>
    <property type="evidence" value="ECO:0007669"/>
    <property type="project" value="InterPro"/>
</dbReference>
<keyword evidence="6 7" id="KW-0472">Membrane</keyword>
<evidence type="ECO:0000256" key="5">
    <source>
        <dbReference type="ARBA" id="ARBA00022989"/>
    </source>
</evidence>
<name>A0A8G2BUY0_9BACT</name>
<evidence type="ECO:0000256" key="3">
    <source>
        <dbReference type="ARBA" id="ARBA00022692"/>
    </source>
</evidence>
<dbReference type="GO" id="GO:0016829">
    <property type="term" value="F:lyase activity"/>
    <property type="evidence" value="ECO:0007669"/>
    <property type="project" value="InterPro"/>
</dbReference>
<protein>
    <submittedName>
        <fullName evidence="8">Oxaloacetate decarboxylase, beta subunit</fullName>
    </submittedName>
</protein>
<evidence type="ECO:0000256" key="2">
    <source>
        <dbReference type="ARBA" id="ARBA00022475"/>
    </source>
</evidence>
<evidence type="ECO:0000256" key="6">
    <source>
        <dbReference type="ARBA" id="ARBA00023136"/>
    </source>
</evidence>
<dbReference type="InterPro" id="IPR005661">
    <property type="entry name" value="OadB_MmdB"/>
</dbReference>
<keyword evidence="9" id="KW-1185">Reference proteome</keyword>
<reference evidence="8 9" key="1">
    <citation type="submission" date="2016-10" db="EMBL/GenBank/DDBJ databases">
        <authorList>
            <person name="Varghese N."/>
            <person name="Submissions S."/>
        </authorList>
    </citation>
    <scope>NUCLEOTIDE SEQUENCE [LARGE SCALE GENOMIC DNA]</scope>
    <source>
        <strain evidence="8 9">DSM 29073</strain>
    </source>
</reference>
<gene>
    <name evidence="8" type="ORF">SAMN05444001_102175</name>
</gene>
<evidence type="ECO:0000256" key="1">
    <source>
        <dbReference type="ARBA" id="ARBA00004651"/>
    </source>
</evidence>
<proteinExistence type="predicted"/>
<evidence type="ECO:0000256" key="7">
    <source>
        <dbReference type="SAM" id="Phobius"/>
    </source>
</evidence>
<keyword evidence="5 7" id="KW-1133">Transmembrane helix</keyword>
<feature type="transmembrane region" description="Helical" evidence="7">
    <location>
        <begin position="44"/>
        <end position="64"/>
    </location>
</feature>
<dbReference type="Proteomes" id="UP000236725">
    <property type="component" value="Unassembled WGS sequence"/>
</dbReference>
<accession>A0A8G2BUY0</accession>
<organism evidence="8 9">
    <name type="scientific">Parabacteroides chinchillae</name>
    <dbReference type="NCBI Taxonomy" id="871327"/>
    <lineage>
        <taxon>Bacteria</taxon>
        <taxon>Pseudomonadati</taxon>
        <taxon>Bacteroidota</taxon>
        <taxon>Bacteroidia</taxon>
        <taxon>Bacteroidales</taxon>
        <taxon>Tannerellaceae</taxon>
        <taxon>Parabacteroides</taxon>
    </lineage>
</organism>
<evidence type="ECO:0000313" key="8">
    <source>
        <dbReference type="EMBL" id="SEF54395.1"/>
    </source>
</evidence>
<comment type="caution">
    <text evidence="8">The sequence shown here is derived from an EMBL/GenBank/DDBJ whole genome shotgun (WGS) entry which is preliminary data.</text>
</comment>
<dbReference type="Pfam" id="PF03977">
    <property type="entry name" value="OAD_beta"/>
    <property type="match status" value="1"/>
</dbReference>
<dbReference type="GO" id="GO:0005886">
    <property type="term" value="C:plasma membrane"/>
    <property type="evidence" value="ECO:0007669"/>
    <property type="project" value="UniProtKB-SubCell"/>
</dbReference>
<dbReference type="PANTHER" id="PTHR35806:SF1">
    <property type="entry name" value="OXALOACETATE DECARBOXYLASE BETA CHAIN 2"/>
    <property type="match status" value="1"/>
</dbReference>
<dbReference type="PANTHER" id="PTHR35806">
    <property type="entry name" value="OXALOACETATE DECARBOXYLASE BETA CHAIN 2"/>
    <property type="match status" value="1"/>
</dbReference>